<feature type="compositionally biased region" description="Basic residues" evidence="2">
    <location>
        <begin position="58"/>
        <end position="71"/>
    </location>
</feature>
<dbReference type="SUPFAM" id="SSF47769">
    <property type="entry name" value="SAM/Pointed domain"/>
    <property type="match status" value="1"/>
</dbReference>
<accession>A0AA89AXJ9</accession>
<evidence type="ECO:0000256" key="2">
    <source>
        <dbReference type="SAM" id="MobiDB-lite"/>
    </source>
</evidence>
<feature type="region of interest" description="Disordered" evidence="2">
    <location>
        <begin position="131"/>
        <end position="197"/>
    </location>
</feature>
<evidence type="ECO:0000256" key="1">
    <source>
        <dbReference type="ARBA" id="ARBA00022737"/>
    </source>
</evidence>
<dbReference type="PANTHER" id="PTHR10627">
    <property type="entry name" value="SCP160"/>
    <property type="match status" value="1"/>
</dbReference>
<dbReference type="PROSITE" id="PS50105">
    <property type="entry name" value="SAM_DOMAIN"/>
    <property type="match status" value="1"/>
</dbReference>
<dbReference type="Pfam" id="PF00536">
    <property type="entry name" value="SAM_1"/>
    <property type="match status" value="1"/>
</dbReference>
<gene>
    <name evidence="4" type="ORF">RJ639_004488</name>
</gene>
<keyword evidence="5" id="KW-1185">Reference proteome</keyword>
<name>A0AA89AXJ9_9ASTE</name>
<evidence type="ECO:0000313" key="5">
    <source>
        <dbReference type="Proteomes" id="UP001188597"/>
    </source>
</evidence>
<dbReference type="Proteomes" id="UP001188597">
    <property type="component" value="Unassembled WGS sequence"/>
</dbReference>
<reference evidence="4" key="1">
    <citation type="submission" date="2022-12" db="EMBL/GenBank/DDBJ databases">
        <title>Draft genome assemblies for two species of Escallonia (Escalloniales).</title>
        <authorList>
            <person name="Chanderbali A."/>
            <person name="Dervinis C."/>
            <person name="Anghel I."/>
            <person name="Soltis D."/>
            <person name="Soltis P."/>
            <person name="Zapata F."/>
        </authorList>
    </citation>
    <scope>NUCLEOTIDE SEQUENCE</scope>
    <source>
        <strain evidence="4">UCBG64.0493</strain>
        <tissue evidence="4">Leaf</tissue>
    </source>
</reference>
<keyword evidence="1" id="KW-0677">Repeat</keyword>
<dbReference type="InterPro" id="IPR013761">
    <property type="entry name" value="SAM/pointed_sf"/>
</dbReference>
<feature type="domain" description="SAM" evidence="3">
    <location>
        <begin position="198"/>
        <end position="261"/>
    </location>
</feature>
<dbReference type="PANTHER" id="PTHR10627:SF69">
    <property type="entry name" value="PROTEIN BICAUDAL C"/>
    <property type="match status" value="1"/>
</dbReference>
<feature type="compositionally biased region" description="Pro residues" evidence="2">
    <location>
        <begin position="17"/>
        <end position="27"/>
    </location>
</feature>
<dbReference type="InterPro" id="IPR001660">
    <property type="entry name" value="SAM"/>
</dbReference>
<sequence length="345" mass="38354">MAELQSPEPPATATTTAPPPPPPPPPTTTNITNNLAPSLAPKRQRRPSVRLGEIGDHPRRHKSPWRFHRHPTLASKSSKTRPLTNLVNNGGGNLNNYTETLESEDNLEFGHQKPKLRRSVKRVRTNWPVLRAGNGVDNSEENRDFEAEGSESPLKEPSPVNSSDNVGLDSSWHGQRRTVRATVSESREDGLPESNKCGTSDGVREWLIGLGLGRYTAVFEIHEVDDEVLPMLTLEDLKDMGINAVGSRRKMYTSILKLRKGASSGTAYQKRNISFLSGEGRTFEVSNLDGITYIQDGGVSCIPTLDNVRGVQSAWDMLSHFKVRRNEMCIGKERKLKQITDKYLL</sequence>
<dbReference type="CDD" id="cd09487">
    <property type="entry name" value="SAM_superfamily"/>
    <property type="match status" value="1"/>
</dbReference>
<organism evidence="4 5">
    <name type="scientific">Escallonia herrerae</name>
    <dbReference type="NCBI Taxonomy" id="1293975"/>
    <lineage>
        <taxon>Eukaryota</taxon>
        <taxon>Viridiplantae</taxon>
        <taxon>Streptophyta</taxon>
        <taxon>Embryophyta</taxon>
        <taxon>Tracheophyta</taxon>
        <taxon>Spermatophyta</taxon>
        <taxon>Magnoliopsida</taxon>
        <taxon>eudicotyledons</taxon>
        <taxon>Gunneridae</taxon>
        <taxon>Pentapetalae</taxon>
        <taxon>asterids</taxon>
        <taxon>campanulids</taxon>
        <taxon>Escalloniales</taxon>
        <taxon>Escalloniaceae</taxon>
        <taxon>Escallonia</taxon>
    </lineage>
</organism>
<dbReference type="EMBL" id="JAVXUP010000947">
    <property type="protein sequence ID" value="KAK3018253.1"/>
    <property type="molecule type" value="Genomic_DNA"/>
</dbReference>
<comment type="caution">
    <text evidence="4">The sequence shown here is derived from an EMBL/GenBank/DDBJ whole genome shotgun (WGS) entry which is preliminary data.</text>
</comment>
<proteinExistence type="predicted"/>
<evidence type="ECO:0000313" key="4">
    <source>
        <dbReference type="EMBL" id="KAK3018253.1"/>
    </source>
</evidence>
<protein>
    <recommendedName>
        <fullName evidence="3">SAM domain-containing protein</fullName>
    </recommendedName>
</protein>
<feature type="region of interest" description="Disordered" evidence="2">
    <location>
        <begin position="1"/>
        <end position="91"/>
    </location>
</feature>
<dbReference type="Gene3D" id="1.10.150.50">
    <property type="entry name" value="Transcription Factor, Ets-1"/>
    <property type="match status" value="1"/>
</dbReference>
<dbReference type="SMART" id="SM00454">
    <property type="entry name" value="SAM"/>
    <property type="match status" value="1"/>
</dbReference>
<evidence type="ECO:0000259" key="3">
    <source>
        <dbReference type="PROSITE" id="PS50105"/>
    </source>
</evidence>
<dbReference type="AlphaFoldDB" id="A0AA89AXJ9"/>